<protein>
    <submittedName>
        <fullName evidence="1">Uncharacterized protein</fullName>
    </submittedName>
</protein>
<gene>
    <name evidence="1" type="ORF">LOK49_LG04G02908</name>
</gene>
<comment type="caution">
    <text evidence="1">The sequence shown here is derived from an EMBL/GenBank/DDBJ whole genome shotgun (WGS) entry which is preliminary data.</text>
</comment>
<keyword evidence="2" id="KW-1185">Reference proteome</keyword>
<name>A0ACC0HX05_9ERIC</name>
<organism evidence="1 2">
    <name type="scientific">Camellia lanceoleosa</name>
    <dbReference type="NCBI Taxonomy" id="1840588"/>
    <lineage>
        <taxon>Eukaryota</taxon>
        <taxon>Viridiplantae</taxon>
        <taxon>Streptophyta</taxon>
        <taxon>Embryophyta</taxon>
        <taxon>Tracheophyta</taxon>
        <taxon>Spermatophyta</taxon>
        <taxon>Magnoliopsida</taxon>
        <taxon>eudicotyledons</taxon>
        <taxon>Gunneridae</taxon>
        <taxon>Pentapetalae</taxon>
        <taxon>asterids</taxon>
        <taxon>Ericales</taxon>
        <taxon>Theaceae</taxon>
        <taxon>Camellia</taxon>
    </lineage>
</organism>
<evidence type="ECO:0000313" key="1">
    <source>
        <dbReference type="EMBL" id="KAI8017218.1"/>
    </source>
</evidence>
<dbReference type="EMBL" id="CM045759">
    <property type="protein sequence ID" value="KAI8017218.1"/>
    <property type="molecule type" value="Genomic_DNA"/>
</dbReference>
<accession>A0ACC0HX05</accession>
<dbReference type="Proteomes" id="UP001060215">
    <property type="component" value="Chromosome 2"/>
</dbReference>
<reference evidence="1 2" key="1">
    <citation type="journal article" date="2022" name="Plant J.">
        <title>Chromosome-level genome of Camellia lanceoleosa provides a valuable resource for understanding genome evolution and self-incompatibility.</title>
        <authorList>
            <person name="Gong W."/>
            <person name="Xiao S."/>
            <person name="Wang L."/>
            <person name="Liao Z."/>
            <person name="Chang Y."/>
            <person name="Mo W."/>
            <person name="Hu G."/>
            <person name="Li W."/>
            <person name="Zhao G."/>
            <person name="Zhu H."/>
            <person name="Hu X."/>
            <person name="Ji K."/>
            <person name="Xiang X."/>
            <person name="Song Q."/>
            <person name="Yuan D."/>
            <person name="Jin S."/>
            <person name="Zhang L."/>
        </authorList>
    </citation>
    <scope>NUCLEOTIDE SEQUENCE [LARGE SCALE GENOMIC DNA]</scope>
    <source>
        <strain evidence="1">SQ_2022a</strain>
    </source>
</reference>
<sequence length="101" mass="10904">MHSSIQSTQTFVEEHVIAVPQVTPVVEQSTTANQMLKREATKDLGFDLGETEVAIEAIDCDVVILGADDRGHDVDDGEEFCDEDSTIGRLCAGVSAYESCL</sequence>
<evidence type="ECO:0000313" key="2">
    <source>
        <dbReference type="Proteomes" id="UP001060215"/>
    </source>
</evidence>
<proteinExistence type="predicted"/>